<keyword evidence="1" id="KW-1133">Transmembrane helix</keyword>
<organism evidence="2 3">
    <name type="scientific">Leptospira interrogans str. UI 12621</name>
    <dbReference type="NCBI Taxonomy" id="1049937"/>
    <lineage>
        <taxon>Bacteria</taxon>
        <taxon>Pseudomonadati</taxon>
        <taxon>Spirochaetota</taxon>
        <taxon>Spirochaetia</taxon>
        <taxon>Leptospirales</taxon>
        <taxon>Leptospiraceae</taxon>
        <taxon>Leptospira</taxon>
    </lineage>
</organism>
<accession>A0A0F6HAS4</accession>
<dbReference type="Proteomes" id="UP000006324">
    <property type="component" value="Unassembled WGS sequence"/>
</dbReference>
<evidence type="ECO:0000313" key="3">
    <source>
        <dbReference type="Proteomes" id="UP000006324"/>
    </source>
</evidence>
<feature type="transmembrane region" description="Helical" evidence="1">
    <location>
        <begin position="26"/>
        <end position="46"/>
    </location>
</feature>
<name>A0A0F6HAS4_LEPIR</name>
<proteinExistence type="predicted"/>
<dbReference type="EMBL" id="AHNQ02000025">
    <property type="protein sequence ID" value="EKO25379.1"/>
    <property type="molecule type" value="Genomic_DNA"/>
</dbReference>
<gene>
    <name evidence="2" type="ORF">LEP1GSC104_3606</name>
</gene>
<reference evidence="2 3" key="1">
    <citation type="submission" date="2012-09" db="EMBL/GenBank/DDBJ databases">
        <authorList>
            <person name="Harkins D.M."/>
            <person name="Durkin A.S."/>
            <person name="Brinkac L.M."/>
            <person name="Selengut J.D."/>
            <person name="Sanka R."/>
            <person name="DePew J."/>
            <person name="Purushe J."/>
            <person name="Chanthongthip A."/>
            <person name="Lattana O."/>
            <person name="Phetsouvanh R."/>
            <person name="Newton P.N."/>
            <person name="Vinetz J.M."/>
            <person name="Sutton G.G."/>
            <person name="Nelson W.C."/>
            <person name="Fouts D.E."/>
        </authorList>
    </citation>
    <scope>NUCLEOTIDE SEQUENCE [LARGE SCALE GENOMIC DNA]</scope>
    <source>
        <strain evidence="2 3">UI 12621</strain>
    </source>
</reference>
<comment type="caution">
    <text evidence="2">The sequence shown here is derived from an EMBL/GenBank/DDBJ whole genome shotgun (WGS) entry which is preliminary data.</text>
</comment>
<keyword evidence="1" id="KW-0812">Transmembrane</keyword>
<feature type="transmembrane region" description="Helical" evidence="1">
    <location>
        <begin position="311"/>
        <end position="331"/>
    </location>
</feature>
<keyword evidence="1" id="KW-0472">Membrane</keyword>
<sequence>MNRNILSFRFKNPIALLQHPSQRIRFLILFFSCFPFLNCFTTILLLNKQSETSFDEYVKPPLDQLRLLQNEKRPILELSYVMDVERKLRYYCVNPSSAIGNSNKEYSYDIRRLKLDDECDWKGGDADISRIRVENPFGKLFLPDVGTAIVLPWWDLDGANIILYRGTPIRKTISNIQEAWAVGWGSDEKKLCLSDSKNRILALDCSKEEKENYTFGRRRVCVRTSTDCSKPSTSKSLPLLAIPRTPPTYFIAKVWDDKKDSRTGKTASLTMAIAVWLYEPKSTQKGFSIVEIEFFPEIKKFSPGNVIAYGMRWFLVPFALAIDIVAFYLYLHR</sequence>
<dbReference type="AlphaFoldDB" id="A0A0F6HAS4"/>
<evidence type="ECO:0000256" key="1">
    <source>
        <dbReference type="SAM" id="Phobius"/>
    </source>
</evidence>
<evidence type="ECO:0000313" key="2">
    <source>
        <dbReference type="EMBL" id="EKO25379.1"/>
    </source>
</evidence>
<protein>
    <submittedName>
        <fullName evidence="2">Uncharacterized protein</fullName>
    </submittedName>
</protein>
<dbReference type="RefSeq" id="WP_002120212.1">
    <property type="nucleotide sequence ID" value="NZ_AHNQ02000025.1"/>
</dbReference>